<dbReference type="GO" id="GO:0005524">
    <property type="term" value="F:ATP binding"/>
    <property type="evidence" value="ECO:0007669"/>
    <property type="project" value="UniProtKB-KW"/>
</dbReference>
<keyword evidence="8" id="KW-0472">Membrane</keyword>
<dbReference type="PANTHER" id="PTHR41523">
    <property type="entry name" value="TWO-COMPONENT SYSTEM SENSOR PROTEIN"/>
    <property type="match status" value="1"/>
</dbReference>
<evidence type="ECO:0000313" key="11">
    <source>
        <dbReference type="Proteomes" id="UP000198748"/>
    </source>
</evidence>
<sequence>MNRSPLLRNRLFYLGWLLCSYLSPQFARAQFFPSEPVIAEKHLPHLVMLVQNPSTSYHVRSDALIDLANLYYNKPRKRYKDLDKAIAYARAAQKGHAARKENDTWQRAATIIALAAIDKSDFQQAETTLLELAGSRRLDLQLRLAYAYCDADNDFKEKDWLRALALADDAVESASQMHDTVREIQGRQIAALVHAKQQNPRAETELLEIVKRFKKAKSTFYQTTYMALSEYKFYLGDQFKSMYYSLEAIQAMKGSGDSAMAGDIYANHALICADNDEYGNGYNYIHLAIKHYGRLAGLHDLSDAKFLSNVEYILAKTDDYERDLAQMSVLIANTPPQNPSDEIYHNIIMGRIYRQMKNFNKSETYYLAASRISAKHKIPKLVLTKGLAELYIDMKQYAKAAPLLHRVLNYQQSLPNGDVLHAQLMAYLADSAKGDYYDALKHLSACSTLNDFELKRIREENGQKLREMFEAKQREDEIKIKDRDIRLLNQNVNMQRDRVQNARLTTFTSVAITVLVTIIAGLIFSKYNQNIKSSREIKEKNEIITSKNIALEHLISEKEWLLKEVNHRVKNNLHTIMCLLESQAAFLGNDALKALETSQNRIYAMSLIHQKLYQSDDMQTVDMQSYFTDFLNFLFELFSIGNRVTIVQKVESIKIQTALAIPLALIVNEGVTNALKYAFPRNLRGTISVSLHKEGNQMILEIEDDGIGWDESSYNHQSSLGIQLMRGLSEDLGARIVFENRGGTKVSLILKYEVNEQEKISNSMFG</sequence>
<comment type="catalytic activity">
    <reaction evidence="1">
        <text>ATP + protein L-histidine = ADP + protein N-phospho-L-histidine.</text>
        <dbReference type="EC" id="2.7.13.3"/>
    </reaction>
</comment>
<evidence type="ECO:0000313" key="10">
    <source>
        <dbReference type="EMBL" id="SDF60530.1"/>
    </source>
</evidence>
<evidence type="ECO:0000256" key="6">
    <source>
        <dbReference type="ARBA" id="ARBA00022777"/>
    </source>
</evidence>
<dbReference type="InterPro" id="IPR003594">
    <property type="entry name" value="HATPase_dom"/>
</dbReference>
<dbReference type="STRING" id="659014.SAMN04487996_111251"/>
<feature type="transmembrane region" description="Helical" evidence="8">
    <location>
        <begin position="504"/>
        <end position="525"/>
    </location>
</feature>
<evidence type="ECO:0000259" key="9">
    <source>
        <dbReference type="PROSITE" id="PS50109"/>
    </source>
</evidence>
<dbReference type="Gene3D" id="3.30.565.10">
    <property type="entry name" value="Histidine kinase-like ATPase, C-terminal domain"/>
    <property type="match status" value="1"/>
</dbReference>
<evidence type="ECO:0000256" key="8">
    <source>
        <dbReference type="SAM" id="Phobius"/>
    </source>
</evidence>
<dbReference type="Pfam" id="PF07568">
    <property type="entry name" value="HisKA_2"/>
    <property type="match status" value="1"/>
</dbReference>
<dbReference type="Pfam" id="PF02518">
    <property type="entry name" value="HATPase_c"/>
    <property type="match status" value="1"/>
</dbReference>
<dbReference type="PANTHER" id="PTHR41523:SF8">
    <property type="entry name" value="ETHYLENE RESPONSE SENSOR PROTEIN"/>
    <property type="match status" value="1"/>
</dbReference>
<dbReference type="InterPro" id="IPR036890">
    <property type="entry name" value="HATPase_C_sf"/>
</dbReference>
<dbReference type="SMART" id="SM00387">
    <property type="entry name" value="HATPase_c"/>
    <property type="match status" value="1"/>
</dbReference>
<dbReference type="EC" id="2.7.13.3" evidence="2"/>
<dbReference type="SUPFAM" id="SSF55874">
    <property type="entry name" value="ATPase domain of HSP90 chaperone/DNA topoisomerase II/histidine kinase"/>
    <property type="match status" value="1"/>
</dbReference>
<dbReference type="GO" id="GO:0004673">
    <property type="term" value="F:protein histidine kinase activity"/>
    <property type="evidence" value="ECO:0007669"/>
    <property type="project" value="UniProtKB-EC"/>
</dbReference>
<keyword evidence="11" id="KW-1185">Reference proteome</keyword>
<keyword evidence="6 10" id="KW-0418">Kinase</keyword>
<evidence type="ECO:0000256" key="1">
    <source>
        <dbReference type="ARBA" id="ARBA00000085"/>
    </source>
</evidence>
<dbReference type="RefSeq" id="WP_229212762.1">
    <property type="nucleotide sequence ID" value="NZ_FNAN01000011.1"/>
</dbReference>
<name>A0A1G7MHA2_9BACT</name>
<dbReference type="PROSITE" id="PS50109">
    <property type="entry name" value="HIS_KIN"/>
    <property type="match status" value="1"/>
</dbReference>
<proteinExistence type="predicted"/>
<evidence type="ECO:0000256" key="3">
    <source>
        <dbReference type="ARBA" id="ARBA00022553"/>
    </source>
</evidence>
<evidence type="ECO:0000256" key="7">
    <source>
        <dbReference type="ARBA" id="ARBA00022840"/>
    </source>
</evidence>
<reference evidence="11" key="1">
    <citation type="submission" date="2016-10" db="EMBL/GenBank/DDBJ databases">
        <authorList>
            <person name="Varghese N."/>
            <person name="Submissions S."/>
        </authorList>
    </citation>
    <scope>NUCLEOTIDE SEQUENCE [LARGE SCALE GENOMIC DNA]</scope>
    <source>
        <strain evidence="11">DSM 25329</strain>
    </source>
</reference>
<dbReference type="Proteomes" id="UP000198748">
    <property type="component" value="Unassembled WGS sequence"/>
</dbReference>
<dbReference type="Gene3D" id="1.25.40.10">
    <property type="entry name" value="Tetratricopeptide repeat domain"/>
    <property type="match status" value="1"/>
</dbReference>
<keyword evidence="8" id="KW-0812">Transmembrane</keyword>
<dbReference type="Gene3D" id="3.30.450.20">
    <property type="entry name" value="PAS domain"/>
    <property type="match status" value="1"/>
</dbReference>
<keyword evidence="3" id="KW-0597">Phosphoprotein</keyword>
<evidence type="ECO:0000256" key="4">
    <source>
        <dbReference type="ARBA" id="ARBA00022679"/>
    </source>
</evidence>
<feature type="domain" description="Histidine kinase" evidence="9">
    <location>
        <begin position="564"/>
        <end position="754"/>
    </location>
</feature>
<evidence type="ECO:0000256" key="5">
    <source>
        <dbReference type="ARBA" id="ARBA00022741"/>
    </source>
</evidence>
<keyword evidence="7" id="KW-0067">ATP-binding</keyword>
<dbReference type="AlphaFoldDB" id="A0A1G7MHA2"/>
<accession>A0A1G7MHA2</accession>
<keyword evidence="5" id="KW-0547">Nucleotide-binding</keyword>
<gene>
    <name evidence="10" type="ORF">SAMN04487996_111251</name>
</gene>
<organism evidence="10 11">
    <name type="scientific">Dyadobacter soli</name>
    <dbReference type="NCBI Taxonomy" id="659014"/>
    <lineage>
        <taxon>Bacteria</taxon>
        <taxon>Pseudomonadati</taxon>
        <taxon>Bacteroidota</taxon>
        <taxon>Cytophagia</taxon>
        <taxon>Cytophagales</taxon>
        <taxon>Spirosomataceae</taxon>
        <taxon>Dyadobacter</taxon>
    </lineage>
</organism>
<keyword evidence="4" id="KW-0808">Transferase</keyword>
<protein>
    <recommendedName>
        <fullName evidence="2">histidine kinase</fullName>
        <ecNumber evidence="2">2.7.13.3</ecNumber>
    </recommendedName>
</protein>
<keyword evidence="8" id="KW-1133">Transmembrane helix</keyword>
<dbReference type="InterPro" id="IPR011495">
    <property type="entry name" value="Sig_transdc_His_kin_sub2_dim/P"/>
</dbReference>
<dbReference type="SUPFAM" id="SSF48452">
    <property type="entry name" value="TPR-like"/>
    <property type="match status" value="1"/>
</dbReference>
<dbReference type="EMBL" id="FNAN01000011">
    <property type="protein sequence ID" value="SDF60530.1"/>
    <property type="molecule type" value="Genomic_DNA"/>
</dbReference>
<dbReference type="InterPro" id="IPR005467">
    <property type="entry name" value="His_kinase_dom"/>
</dbReference>
<evidence type="ECO:0000256" key="2">
    <source>
        <dbReference type="ARBA" id="ARBA00012438"/>
    </source>
</evidence>
<dbReference type="InterPro" id="IPR011990">
    <property type="entry name" value="TPR-like_helical_dom_sf"/>
</dbReference>